<comment type="subcellular location">
    <subcellularLocation>
        <location evidence="1">Nucleus</location>
    </subcellularLocation>
</comment>
<dbReference type="GO" id="GO:0008270">
    <property type="term" value="F:zinc ion binding"/>
    <property type="evidence" value="ECO:0007669"/>
    <property type="project" value="UniProtKB-KW"/>
</dbReference>
<evidence type="ECO:0000256" key="3">
    <source>
        <dbReference type="ARBA" id="ARBA00022771"/>
    </source>
</evidence>
<sequence>SNNRSLSQSDLRRMERAKGSEIWQFFMLSQPGSPTAICNTCGVNVPRGGVKSSSYNTTNLIKHLQKFHVKEHAEFIELNKQKGRGMKQLTLMEMKERSEHFPTNSVQAKQITERILNFVVMDGQPLSVVGDKGFRLLISHLEPRYDMVSRKYMSETALPELYGKVCKDISEKIKDAKALSFTTDIWSSDVSPVSLLSLTAHWLDESYVPHSAMLNATSFRGSHTGDAIAATLTEMFEKGQISLSKVHVILRDNASNMRKAMDSMRVRSLGCVAHTMQLVINEGLLSQRAVSDAVTSGRQIVGHFKHSPLAYARLQDIQLEMNMPPKRLQQDVKTRWNSTYFMIESLVEQKRALAAYTADHELPTTLTTNQWGLLEKTMTCLEPFEEFTRKVSSATASTADVIPSVAVLKRLLSMETEADSGIKTMKKTLLEALNKRFSTVENEPLYALSTLLDPRYKDSLQLNPTFFFFRFFASADSAKRGKDALAKELEEDMRTTTTDGAQALEPLGKTPRVETAAAVAAPSRSSNFMNELDKIRMEHEEGSGTASTSSTAVQLHSYFTEETVPSTGDPYKYWAVNHQRLPGLAAAAFRYLCAPCTSVESERLFSTVSTILDEKRNRLTAEKAEMLAFLNKNLPLMLKPELEKLEKSA</sequence>
<accession>A0A3B4T513</accession>
<reference evidence="11" key="1">
    <citation type="submission" date="2025-08" db="UniProtKB">
        <authorList>
            <consortium name="Ensembl"/>
        </authorList>
    </citation>
    <scope>IDENTIFICATION</scope>
</reference>
<feature type="domain" description="BED-type" evidence="10">
    <location>
        <begin position="17"/>
        <end position="75"/>
    </location>
</feature>
<evidence type="ECO:0000256" key="8">
    <source>
        <dbReference type="ARBA" id="ARBA00023242"/>
    </source>
</evidence>
<keyword evidence="3 9" id="KW-0863">Zinc-finger</keyword>
<dbReference type="OMA" id="EHQMVNT"/>
<reference evidence="11" key="2">
    <citation type="submission" date="2025-09" db="UniProtKB">
        <authorList>
            <consortium name="Ensembl"/>
        </authorList>
    </citation>
    <scope>IDENTIFICATION</scope>
</reference>
<dbReference type="PANTHER" id="PTHR46481:SF10">
    <property type="entry name" value="ZINC FINGER BED DOMAIN-CONTAINING PROTEIN 39"/>
    <property type="match status" value="1"/>
</dbReference>
<name>A0A3B4T513_SERDU</name>
<evidence type="ECO:0000256" key="7">
    <source>
        <dbReference type="ARBA" id="ARBA00023163"/>
    </source>
</evidence>
<dbReference type="Pfam" id="PF05699">
    <property type="entry name" value="Dimer_Tnp_hAT"/>
    <property type="match status" value="1"/>
</dbReference>
<dbReference type="SUPFAM" id="SSF57667">
    <property type="entry name" value="beta-beta-alpha zinc fingers"/>
    <property type="match status" value="1"/>
</dbReference>
<evidence type="ECO:0000256" key="9">
    <source>
        <dbReference type="PROSITE-ProRule" id="PRU00027"/>
    </source>
</evidence>
<dbReference type="InterPro" id="IPR008906">
    <property type="entry name" value="HATC_C_dom"/>
</dbReference>
<evidence type="ECO:0000259" key="10">
    <source>
        <dbReference type="PROSITE" id="PS50808"/>
    </source>
</evidence>
<keyword evidence="4" id="KW-0862">Zinc</keyword>
<dbReference type="SUPFAM" id="SSF140996">
    <property type="entry name" value="Hermes dimerisation domain"/>
    <property type="match status" value="1"/>
</dbReference>
<keyword evidence="12" id="KW-1185">Reference proteome</keyword>
<dbReference type="AlphaFoldDB" id="A0A3B4T513"/>
<dbReference type="SUPFAM" id="SSF53098">
    <property type="entry name" value="Ribonuclease H-like"/>
    <property type="match status" value="1"/>
</dbReference>
<protein>
    <recommendedName>
        <fullName evidence="10">BED-type domain-containing protein</fullName>
    </recommendedName>
</protein>
<dbReference type="InterPro" id="IPR052035">
    <property type="entry name" value="ZnF_BED_domain_contain"/>
</dbReference>
<dbReference type="Ensembl" id="ENSSDUT00000001269.1">
    <property type="protein sequence ID" value="ENSSDUP00000001221.1"/>
    <property type="gene ID" value="ENSSDUG00000000926.1"/>
</dbReference>
<dbReference type="GO" id="GO:0046983">
    <property type="term" value="F:protein dimerization activity"/>
    <property type="evidence" value="ECO:0007669"/>
    <property type="project" value="InterPro"/>
</dbReference>
<dbReference type="Pfam" id="PF02892">
    <property type="entry name" value="zf-BED"/>
    <property type="match status" value="1"/>
</dbReference>
<keyword evidence="7" id="KW-0804">Transcription</keyword>
<dbReference type="GO" id="GO:0009791">
    <property type="term" value="P:post-embryonic development"/>
    <property type="evidence" value="ECO:0007669"/>
    <property type="project" value="UniProtKB-ARBA"/>
</dbReference>
<dbReference type="Proteomes" id="UP000261420">
    <property type="component" value="Unplaced"/>
</dbReference>
<proteinExistence type="predicted"/>
<keyword evidence="2" id="KW-0479">Metal-binding</keyword>
<keyword evidence="6" id="KW-0238">DNA-binding</keyword>
<dbReference type="PANTHER" id="PTHR46481">
    <property type="entry name" value="ZINC FINGER BED DOMAIN-CONTAINING PROTEIN 4"/>
    <property type="match status" value="1"/>
</dbReference>
<dbReference type="InterPro" id="IPR036236">
    <property type="entry name" value="Znf_C2H2_sf"/>
</dbReference>
<evidence type="ECO:0000313" key="11">
    <source>
        <dbReference type="Ensembl" id="ENSSDUP00000001221.1"/>
    </source>
</evidence>
<dbReference type="GO" id="GO:0005634">
    <property type="term" value="C:nucleus"/>
    <property type="evidence" value="ECO:0007669"/>
    <property type="project" value="UniProtKB-SubCell"/>
</dbReference>
<dbReference type="GO" id="GO:0003677">
    <property type="term" value="F:DNA binding"/>
    <property type="evidence" value="ECO:0007669"/>
    <property type="project" value="UniProtKB-KW"/>
</dbReference>
<keyword evidence="5" id="KW-0805">Transcription regulation</keyword>
<evidence type="ECO:0000256" key="5">
    <source>
        <dbReference type="ARBA" id="ARBA00023015"/>
    </source>
</evidence>
<keyword evidence="8" id="KW-0539">Nucleus</keyword>
<dbReference type="GeneTree" id="ENSGT00940000158431"/>
<dbReference type="PROSITE" id="PS50808">
    <property type="entry name" value="ZF_BED"/>
    <property type="match status" value="1"/>
</dbReference>
<evidence type="ECO:0000256" key="6">
    <source>
        <dbReference type="ARBA" id="ARBA00023125"/>
    </source>
</evidence>
<evidence type="ECO:0000256" key="1">
    <source>
        <dbReference type="ARBA" id="ARBA00004123"/>
    </source>
</evidence>
<evidence type="ECO:0000256" key="4">
    <source>
        <dbReference type="ARBA" id="ARBA00022833"/>
    </source>
</evidence>
<organism evidence="11 12">
    <name type="scientific">Seriola dumerili</name>
    <name type="common">Greater amberjack</name>
    <name type="synonym">Caranx dumerili</name>
    <dbReference type="NCBI Taxonomy" id="41447"/>
    <lineage>
        <taxon>Eukaryota</taxon>
        <taxon>Metazoa</taxon>
        <taxon>Chordata</taxon>
        <taxon>Craniata</taxon>
        <taxon>Vertebrata</taxon>
        <taxon>Euteleostomi</taxon>
        <taxon>Actinopterygii</taxon>
        <taxon>Neopterygii</taxon>
        <taxon>Teleostei</taxon>
        <taxon>Neoteleostei</taxon>
        <taxon>Acanthomorphata</taxon>
        <taxon>Carangaria</taxon>
        <taxon>Carangiformes</taxon>
        <taxon>Carangidae</taxon>
        <taxon>Seriola</taxon>
    </lineage>
</organism>
<dbReference type="InterPro" id="IPR012337">
    <property type="entry name" value="RNaseH-like_sf"/>
</dbReference>
<evidence type="ECO:0000313" key="12">
    <source>
        <dbReference type="Proteomes" id="UP000261420"/>
    </source>
</evidence>
<dbReference type="InterPro" id="IPR003656">
    <property type="entry name" value="Znf_BED"/>
</dbReference>
<dbReference type="SMART" id="SM00614">
    <property type="entry name" value="ZnF_BED"/>
    <property type="match status" value="1"/>
</dbReference>
<evidence type="ECO:0000256" key="2">
    <source>
        <dbReference type="ARBA" id="ARBA00022723"/>
    </source>
</evidence>